<protein>
    <submittedName>
        <fullName evidence="1">Uncharacterized protein</fullName>
    </submittedName>
</protein>
<dbReference type="AlphaFoldDB" id="A0A2T3L112"/>
<name>A0A2T3L112_9GAMM</name>
<organism evidence="1 2">
    <name type="scientific">Photobacterium indicum</name>
    <dbReference type="NCBI Taxonomy" id="81447"/>
    <lineage>
        <taxon>Bacteria</taxon>
        <taxon>Pseudomonadati</taxon>
        <taxon>Pseudomonadota</taxon>
        <taxon>Gammaproteobacteria</taxon>
        <taxon>Vibrionales</taxon>
        <taxon>Vibrionaceae</taxon>
        <taxon>Photobacterium</taxon>
    </lineage>
</organism>
<accession>A0A2T3L112</accession>
<evidence type="ECO:0000313" key="2">
    <source>
        <dbReference type="Proteomes" id="UP000241803"/>
    </source>
</evidence>
<reference evidence="1 2" key="1">
    <citation type="submission" date="2018-03" db="EMBL/GenBank/DDBJ databases">
        <title>Whole genome sequencing of Histamine producing bacteria.</title>
        <authorList>
            <person name="Butler K."/>
        </authorList>
    </citation>
    <scope>NUCLEOTIDE SEQUENCE [LARGE SCALE GENOMIC DNA]</scope>
    <source>
        <strain evidence="1 2">ATCC 19614</strain>
    </source>
</reference>
<dbReference type="EMBL" id="PYOC01000031">
    <property type="protein sequence ID" value="PSV41555.1"/>
    <property type="molecule type" value="Genomic_DNA"/>
</dbReference>
<gene>
    <name evidence="1" type="ORF">C9J47_26825</name>
</gene>
<dbReference type="Proteomes" id="UP000241803">
    <property type="component" value="Unassembled WGS sequence"/>
</dbReference>
<keyword evidence="2" id="KW-1185">Reference proteome</keyword>
<feature type="non-terminal residue" evidence="1">
    <location>
        <position position="75"/>
    </location>
</feature>
<proteinExistence type="predicted"/>
<comment type="caution">
    <text evidence="1">The sequence shown here is derived from an EMBL/GenBank/DDBJ whole genome shotgun (WGS) entry which is preliminary data.</text>
</comment>
<sequence length="75" mass="7579">MGITITDGDDASGSYNGTITLIEGDLDTDGNGVGGTDTSYPATQSGDFALIAGEDRLVPDSVQVDPAQVADLMAE</sequence>
<evidence type="ECO:0000313" key="1">
    <source>
        <dbReference type="EMBL" id="PSV41555.1"/>
    </source>
</evidence>